<proteinExistence type="predicted"/>
<keyword evidence="1" id="KW-0472">Membrane</keyword>
<evidence type="ECO:0000256" key="1">
    <source>
        <dbReference type="SAM" id="Phobius"/>
    </source>
</evidence>
<dbReference type="InterPro" id="IPR007038">
    <property type="entry name" value="HupE_UreJ"/>
</dbReference>
<feature type="transmembrane region" description="Helical" evidence="1">
    <location>
        <begin position="96"/>
        <end position="113"/>
    </location>
</feature>
<protein>
    <submittedName>
        <fullName evidence="3">HupE/UreJ family protein</fullName>
    </submittedName>
</protein>
<keyword evidence="1" id="KW-1133">Transmembrane helix</keyword>
<evidence type="ECO:0000313" key="4">
    <source>
        <dbReference type="Proteomes" id="UP001314635"/>
    </source>
</evidence>
<name>A0ABS5GA84_9BRAD</name>
<organism evidence="3 4">
    <name type="scientific">Bradyrhizobium denitrificans</name>
    <dbReference type="NCBI Taxonomy" id="2734912"/>
    <lineage>
        <taxon>Bacteria</taxon>
        <taxon>Pseudomonadati</taxon>
        <taxon>Pseudomonadota</taxon>
        <taxon>Alphaproteobacteria</taxon>
        <taxon>Hyphomicrobiales</taxon>
        <taxon>Nitrobacteraceae</taxon>
        <taxon>Bradyrhizobium</taxon>
    </lineage>
</organism>
<feature type="transmembrane region" description="Helical" evidence="1">
    <location>
        <begin position="182"/>
        <end position="209"/>
    </location>
</feature>
<dbReference type="RefSeq" id="WP_172242175.1">
    <property type="nucleotide sequence ID" value="NZ_JABFDP010000037.1"/>
</dbReference>
<accession>A0ABS5GA84</accession>
<keyword evidence="1" id="KW-0812">Transmembrane</keyword>
<evidence type="ECO:0000313" key="3">
    <source>
        <dbReference type="EMBL" id="MBR1138244.1"/>
    </source>
</evidence>
<gene>
    <name evidence="3" type="ORF">JQ619_20965</name>
</gene>
<comment type="caution">
    <text evidence="3">The sequence shown here is derived from an EMBL/GenBank/DDBJ whole genome shotgun (WGS) entry which is preliminary data.</text>
</comment>
<evidence type="ECO:0000256" key="2">
    <source>
        <dbReference type="SAM" id="SignalP"/>
    </source>
</evidence>
<feature type="transmembrane region" description="Helical" evidence="1">
    <location>
        <begin position="150"/>
        <end position="170"/>
    </location>
</feature>
<feature type="transmembrane region" description="Helical" evidence="1">
    <location>
        <begin position="120"/>
        <end position="138"/>
    </location>
</feature>
<dbReference type="EMBL" id="JAFCLK010000019">
    <property type="protein sequence ID" value="MBR1138244.1"/>
    <property type="molecule type" value="Genomic_DNA"/>
</dbReference>
<dbReference type="Pfam" id="PF04955">
    <property type="entry name" value="HupE_UreJ"/>
    <property type="match status" value="1"/>
</dbReference>
<keyword evidence="4" id="KW-1185">Reference proteome</keyword>
<feature type="transmembrane region" description="Helical" evidence="1">
    <location>
        <begin position="74"/>
        <end position="90"/>
    </location>
</feature>
<sequence length="210" mass="20687">MKFNRTASFALASLVLLAAEPAFAHHMMDGKLPQTFAQGLLSGLGHPVIGLDHLAAIVGAGIVAALLGRGFAPVLAFTTAMIAGVGLHLAKANIPAAELLVGLSTAVVGLLVVMRGQFGVLPVAALFALTGLVHGYALGESIVGAENTPLGAYFAGLLVIQTLIAVGAFLGTKALSAKADTLAPVALRIAGAAIVLVGGVAAATAAGVIG</sequence>
<feature type="signal peptide" evidence="2">
    <location>
        <begin position="1"/>
        <end position="24"/>
    </location>
</feature>
<feature type="chain" id="PRO_5045089087" evidence="2">
    <location>
        <begin position="25"/>
        <end position="210"/>
    </location>
</feature>
<reference evidence="4" key="1">
    <citation type="journal article" date="2021" name="ISME J.">
        <title>Evolutionary origin and ecological implication of a unique nif island in free-living Bradyrhizobium lineages.</title>
        <authorList>
            <person name="Tao J."/>
        </authorList>
    </citation>
    <scope>NUCLEOTIDE SEQUENCE [LARGE SCALE GENOMIC DNA]</scope>
    <source>
        <strain evidence="4">SZCCT0094</strain>
    </source>
</reference>
<dbReference type="Proteomes" id="UP001314635">
    <property type="component" value="Unassembled WGS sequence"/>
</dbReference>
<keyword evidence="2" id="KW-0732">Signal</keyword>
<feature type="transmembrane region" description="Helical" evidence="1">
    <location>
        <begin position="48"/>
        <end position="67"/>
    </location>
</feature>